<dbReference type="InParanoid" id="G8YHS9"/>
<evidence type="ECO:0000256" key="1">
    <source>
        <dbReference type="SAM" id="MobiDB-lite"/>
    </source>
</evidence>
<protein>
    <submittedName>
        <fullName evidence="3">Piso0_003318 protein</fullName>
    </submittedName>
</protein>
<organism evidence="3 4">
    <name type="scientific">Pichia sorbitophila (strain ATCC MYA-4447 / BCRC 22081 / CBS 7064 / NBRC 10061 / NRRL Y-12695)</name>
    <name type="common">Hybrid yeast</name>
    <dbReference type="NCBI Taxonomy" id="559304"/>
    <lineage>
        <taxon>Eukaryota</taxon>
        <taxon>Fungi</taxon>
        <taxon>Dikarya</taxon>
        <taxon>Ascomycota</taxon>
        <taxon>Saccharomycotina</taxon>
        <taxon>Pichiomycetes</taxon>
        <taxon>Debaryomycetaceae</taxon>
        <taxon>Millerozyma</taxon>
    </lineage>
</organism>
<dbReference type="Proteomes" id="UP000005222">
    <property type="component" value="Chromosome G"/>
</dbReference>
<dbReference type="HOGENOM" id="CLU_2210943_0_0_1"/>
<reference evidence="3" key="1">
    <citation type="submission" date="2011-10" db="EMBL/GenBank/DDBJ databases">
        <authorList>
            <person name="Genoscope - CEA"/>
        </authorList>
    </citation>
    <scope>NUCLEOTIDE SEQUENCE</scope>
</reference>
<evidence type="ECO:0000313" key="3">
    <source>
        <dbReference type="EMBL" id="CCE80981.1"/>
    </source>
</evidence>
<reference evidence="4" key="2">
    <citation type="journal article" date="2012" name="G3 (Bethesda)">
        <title>Pichia sorbitophila, an interspecies yeast hybrid reveals early steps of genome resolution following polyploidization.</title>
        <authorList>
            <person name="Leh Louis V."/>
            <person name="Despons L."/>
            <person name="Friedrich A."/>
            <person name="Martin T."/>
            <person name="Durrens P."/>
            <person name="Casaregola S."/>
            <person name="Neuveglise C."/>
            <person name="Fairhead C."/>
            <person name="Marck C."/>
            <person name="Cruz J.A."/>
            <person name="Straub M.L."/>
            <person name="Kugler V."/>
            <person name="Sacerdot C."/>
            <person name="Uzunov Z."/>
            <person name="Thierry A."/>
            <person name="Weiss S."/>
            <person name="Bleykasten C."/>
            <person name="De Montigny J."/>
            <person name="Jacques N."/>
            <person name="Jung P."/>
            <person name="Lemaire M."/>
            <person name="Mallet S."/>
            <person name="Morel G."/>
            <person name="Richard G.F."/>
            <person name="Sarkar A."/>
            <person name="Savel G."/>
            <person name="Schacherer J."/>
            <person name="Seret M.L."/>
            <person name="Talla E."/>
            <person name="Samson G."/>
            <person name="Jubin C."/>
            <person name="Poulain J."/>
            <person name="Vacherie B."/>
            <person name="Barbe V."/>
            <person name="Pelletier E."/>
            <person name="Sherman D.J."/>
            <person name="Westhof E."/>
            <person name="Weissenbach J."/>
            <person name="Baret P.V."/>
            <person name="Wincker P."/>
            <person name="Gaillardin C."/>
            <person name="Dujon B."/>
            <person name="Souciet J.L."/>
        </authorList>
    </citation>
    <scope>NUCLEOTIDE SEQUENCE [LARGE SCALE GENOMIC DNA]</scope>
    <source>
        <strain evidence="4">ATCC MYA-4447 / BCRC 22081 / CBS 7064 / NBRC 10061 / NRRL Y-12695</strain>
    </source>
</reference>
<accession>G8YHS9</accession>
<dbReference type="AlphaFoldDB" id="G8YHS9"/>
<proteinExistence type="predicted"/>
<name>G8YHS9_PICSO</name>
<feature type="region of interest" description="Disordered" evidence="1">
    <location>
        <begin position="1"/>
        <end position="32"/>
    </location>
</feature>
<sequence>MGGRIGQWSSKTGKRNGWRSEMEKQRKRSAQKDLTLGPLCSLAARRENLRLNGARLLSACELLYFPSPVRASSVVGFRPSYSQSRQVSDWCRSIISSRHVLHFSITW</sequence>
<gene>
    <name evidence="3" type="primary">Piso0_003318</name>
    <name evidence="2" type="ORF">GNLVRS01_PISO0G09686g</name>
    <name evidence="3" type="ORF">GNLVRS01_PISO0H09687g</name>
</gene>
<dbReference type="EMBL" id="FO082052">
    <property type="protein sequence ID" value="CCE80981.1"/>
    <property type="molecule type" value="Genomic_DNA"/>
</dbReference>
<keyword evidence="4" id="KW-1185">Reference proteome</keyword>
<evidence type="ECO:0000313" key="4">
    <source>
        <dbReference type="Proteomes" id="UP000005222"/>
    </source>
</evidence>
<dbReference type="EMBL" id="FO082053">
    <property type="protein sequence ID" value="CCE80216.1"/>
    <property type="molecule type" value="Genomic_DNA"/>
</dbReference>
<dbReference type="Proteomes" id="UP000005222">
    <property type="component" value="Chromosome H"/>
</dbReference>
<evidence type="ECO:0000313" key="2">
    <source>
        <dbReference type="EMBL" id="CCE80216.1"/>
    </source>
</evidence>